<dbReference type="InterPro" id="IPR012093">
    <property type="entry name" value="Pirin"/>
</dbReference>
<dbReference type="InterPro" id="IPR041602">
    <property type="entry name" value="Quercetinase_C"/>
</dbReference>
<dbReference type="SUPFAM" id="SSF51182">
    <property type="entry name" value="RmlC-like cupins"/>
    <property type="match status" value="1"/>
</dbReference>
<reference evidence="5 6" key="1">
    <citation type="submission" date="2017-09" db="EMBL/GenBank/DDBJ databases">
        <title>Genomic, metabolic, and phenotypic characteristics of bacterial isolates from the natural microbiome of the model nematode Caenorhabditis elegans.</title>
        <authorList>
            <person name="Zimmermann J."/>
            <person name="Obeng N."/>
            <person name="Yang W."/>
            <person name="Obeng O."/>
            <person name="Kissoyan K."/>
            <person name="Pees B."/>
            <person name="Dirksen P."/>
            <person name="Hoppner M."/>
            <person name="Franke A."/>
            <person name="Rosenstiel P."/>
            <person name="Leippe M."/>
            <person name="Dierking K."/>
            <person name="Kaleta C."/>
            <person name="Schulenburg H."/>
        </authorList>
    </citation>
    <scope>NUCLEOTIDE SEQUENCE [LARGE SCALE GENOMIC DNA]</scope>
    <source>
        <strain evidence="5 6">MYb73</strain>
    </source>
</reference>
<accession>A0A2S0I8U4</accession>
<dbReference type="Proteomes" id="UP000239477">
    <property type="component" value="Chromosome"/>
</dbReference>
<comment type="similarity">
    <text evidence="1 2">Belongs to the pirin family.</text>
</comment>
<evidence type="ECO:0000259" key="3">
    <source>
        <dbReference type="Pfam" id="PF02678"/>
    </source>
</evidence>
<feature type="domain" description="Pirin N-terminal" evidence="3">
    <location>
        <begin position="62"/>
        <end position="135"/>
    </location>
</feature>
<protein>
    <submittedName>
        <fullName evidence="5">Pirin</fullName>
    </submittedName>
</protein>
<sequence>MNKDFVLRAHDRGFEKFLSTGEASSYIAGHPEGMVARHSSFNFGAYQSGIPGFGRIRVFGEEVFSGTGSGYNMHRHHDFIICAFVLAGTLTHVNTVGNIDQLGPNDFYAFSAGSGGKHSELNLASTDMQVLYLWLLPDRLLTPPSYTRSHFDASTRRNQLTQLVGNADGALRISQDVSVSRLVADQAMHLQYTPKSNRHGVYVFMLDGEASVDDITLARRDSRGVWGDRPITIQTDGEGADLLIIETIQ</sequence>
<evidence type="ECO:0000256" key="2">
    <source>
        <dbReference type="RuleBase" id="RU003457"/>
    </source>
</evidence>
<organism evidence="5 6">
    <name type="scientific">Achromobacter spanius</name>
    <dbReference type="NCBI Taxonomy" id="217203"/>
    <lineage>
        <taxon>Bacteria</taxon>
        <taxon>Pseudomonadati</taxon>
        <taxon>Pseudomonadota</taxon>
        <taxon>Betaproteobacteria</taxon>
        <taxon>Burkholderiales</taxon>
        <taxon>Alcaligenaceae</taxon>
        <taxon>Achromobacter</taxon>
    </lineage>
</organism>
<evidence type="ECO:0000256" key="1">
    <source>
        <dbReference type="ARBA" id="ARBA00008416"/>
    </source>
</evidence>
<keyword evidence="6" id="KW-1185">Reference proteome</keyword>
<evidence type="ECO:0000313" key="5">
    <source>
        <dbReference type="EMBL" id="AVJ28442.1"/>
    </source>
</evidence>
<name>A0A2S0I8U4_9BURK</name>
<dbReference type="PANTHER" id="PTHR43212:SF3">
    <property type="entry name" value="QUERCETIN 2,3-DIOXYGENASE"/>
    <property type="match status" value="1"/>
</dbReference>
<dbReference type="InterPro" id="IPR003829">
    <property type="entry name" value="Pirin_N_dom"/>
</dbReference>
<dbReference type="InterPro" id="IPR011051">
    <property type="entry name" value="RmlC_Cupin_sf"/>
</dbReference>
<evidence type="ECO:0000259" key="4">
    <source>
        <dbReference type="Pfam" id="PF17954"/>
    </source>
</evidence>
<feature type="domain" description="Quercetin 2,3-dioxygenase C-terminal cupin" evidence="4">
    <location>
        <begin position="167"/>
        <end position="246"/>
    </location>
</feature>
<proteinExistence type="inferred from homology"/>
<gene>
    <name evidence="5" type="ORF">CLM73_15725</name>
</gene>
<dbReference type="InterPro" id="IPR014710">
    <property type="entry name" value="RmlC-like_jellyroll"/>
</dbReference>
<dbReference type="AlphaFoldDB" id="A0A2S0I8U4"/>
<dbReference type="OrthoDB" id="8842828at2"/>
<dbReference type="PANTHER" id="PTHR43212">
    <property type="entry name" value="QUERCETIN 2,3-DIOXYGENASE"/>
    <property type="match status" value="1"/>
</dbReference>
<dbReference type="Gene3D" id="2.60.120.10">
    <property type="entry name" value="Jelly Rolls"/>
    <property type="match status" value="2"/>
</dbReference>
<dbReference type="Pfam" id="PF02678">
    <property type="entry name" value="Pirin"/>
    <property type="match status" value="1"/>
</dbReference>
<dbReference type="EMBL" id="CP023270">
    <property type="protein sequence ID" value="AVJ28442.1"/>
    <property type="molecule type" value="Genomic_DNA"/>
</dbReference>
<dbReference type="RefSeq" id="WP_105239232.1">
    <property type="nucleotide sequence ID" value="NZ_CP023270.1"/>
</dbReference>
<dbReference type="Pfam" id="PF17954">
    <property type="entry name" value="Pirin_C_2"/>
    <property type="match status" value="1"/>
</dbReference>
<evidence type="ECO:0000313" key="6">
    <source>
        <dbReference type="Proteomes" id="UP000239477"/>
    </source>
</evidence>